<sequence length="75" mass="8732">MSVSLKKIEKDTKTVIKKLEIKTSVFNDIELYVQGYNEQYNDNISIEELIPELLEDYLAKDRNFQSFKKNQGGSV</sequence>
<organism evidence="1 2">
    <name type="scientific">Kiloniella litopenaei</name>
    <dbReference type="NCBI Taxonomy" id="1549748"/>
    <lineage>
        <taxon>Bacteria</taxon>
        <taxon>Pseudomonadati</taxon>
        <taxon>Pseudomonadota</taxon>
        <taxon>Alphaproteobacteria</taxon>
        <taxon>Rhodospirillales</taxon>
        <taxon>Kiloniellaceae</taxon>
        <taxon>Kiloniella</taxon>
    </lineage>
</organism>
<proteinExistence type="predicted"/>
<evidence type="ECO:0000313" key="2">
    <source>
        <dbReference type="Proteomes" id="UP000034491"/>
    </source>
</evidence>
<dbReference type="InterPro" id="IPR018733">
    <property type="entry name" value="DUF2274"/>
</dbReference>
<name>A0A0M2R003_9PROT</name>
<dbReference type="Pfam" id="PF10038">
    <property type="entry name" value="DUF2274"/>
    <property type="match status" value="1"/>
</dbReference>
<comment type="caution">
    <text evidence="1">The sequence shown here is derived from an EMBL/GenBank/DDBJ whole genome shotgun (WGS) entry which is preliminary data.</text>
</comment>
<gene>
    <name evidence="1" type="ORF">WH95_19495</name>
</gene>
<reference evidence="1 2" key="1">
    <citation type="submission" date="2015-03" db="EMBL/GenBank/DDBJ databases">
        <title>Genome sequence of Kiloniella sp. P1-1, isolated from the gut microflora of Pacific white shrimp, Penaeus vannamei.</title>
        <authorList>
            <person name="Shao Z."/>
            <person name="Wang L."/>
            <person name="Li X."/>
        </authorList>
    </citation>
    <scope>NUCLEOTIDE SEQUENCE [LARGE SCALE GENOMIC DNA]</scope>
    <source>
        <strain evidence="1 2">P1-1</strain>
    </source>
</reference>
<accession>A0A0M2R003</accession>
<evidence type="ECO:0000313" key="1">
    <source>
        <dbReference type="EMBL" id="KKJ75207.1"/>
    </source>
</evidence>
<dbReference type="Proteomes" id="UP000034491">
    <property type="component" value="Unassembled WGS sequence"/>
</dbReference>
<evidence type="ECO:0008006" key="3">
    <source>
        <dbReference type="Google" id="ProtNLM"/>
    </source>
</evidence>
<protein>
    <recommendedName>
        <fullName evidence="3">DUF2274 domain-containing protein</fullName>
    </recommendedName>
</protein>
<keyword evidence="2" id="KW-1185">Reference proteome</keyword>
<dbReference type="AlphaFoldDB" id="A0A0M2R003"/>
<dbReference type="RefSeq" id="WP_046510090.1">
    <property type="nucleotide sequence ID" value="NZ_LANI01000037.1"/>
</dbReference>
<dbReference type="EMBL" id="LANI01000037">
    <property type="protein sequence ID" value="KKJ75207.1"/>
    <property type="molecule type" value="Genomic_DNA"/>
</dbReference>